<feature type="non-terminal residue" evidence="2">
    <location>
        <position position="1"/>
    </location>
</feature>
<name>A0A1B6JAG3_9HEMI</name>
<organism evidence="2">
    <name type="scientific">Homalodisca liturata</name>
    <dbReference type="NCBI Taxonomy" id="320908"/>
    <lineage>
        <taxon>Eukaryota</taxon>
        <taxon>Metazoa</taxon>
        <taxon>Ecdysozoa</taxon>
        <taxon>Arthropoda</taxon>
        <taxon>Hexapoda</taxon>
        <taxon>Insecta</taxon>
        <taxon>Pterygota</taxon>
        <taxon>Neoptera</taxon>
        <taxon>Paraneoptera</taxon>
        <taxon>Hemiptera</taxon>
        <taxon>Auchenorrhyncha</taxon>
        <taxon>Membracoidea</taxon>
        <taxon>Cicadellidae</taxon>
        <taxon>Cicadellinae</taxon>
        <taxon>Proconiini</taxon>
        <taxon>Homalodisca</taxon>
    </lineage>
</organism>
<evidence type="ECO:0000313" key="2">
    <source>
        <dbReference type="EMBL" id="JAS96095.1"/>
    </source>
</evidence>
<feature type="compositionally biased region" description="Polar residues" evidence="1">
    <location>
        <begin position="84"/>
        <end position="99"/>
    </location>
</feature>
<accession>A0A1B6JAG3</accession>
<dbReference type="AlphaFoldDB" id="A0A1B6JAG3"/>
<evidence type="ECO:0000256" key="1">
    <source>
        <dbReference type="SAM" id="MobiDB-lite"/>
    </source>
</evidence>
<gene>
    <name evidence="2" type="ORF">g.27344</name>
</gene>
<reference evidence="2" key="1">
    <citation type="submission" date="2015-11" db="EMBL/GenBank/DDBJ databases">
        <title>De novo transcriptome assembly of four potential Pierce s Disease insect vectors from Arizona vineyards.</title>
        <authorList>
            <person name="Tassone E.E."/>
        </authorList>
    </citation>
    <scope>NUCLEOTIDE SEQUENCE</scope>
</reference>
<feature type="compositionally biased region" description="Polar residues" evidence="1">
    <location>
        <begin position="108"/>
        <end position="126"/>
    </location>
</feature>
<feature type="compositionally biased region" description="Basic residues" evidence="1">
    <location>
        <begin position="155"/>
        <end position="168"/>
    </location>
</feature>
<protein>
    <submittedName>
        <fullName evidence="2">Uncharacterized protein</fullName>
    </submittedName>
</protein>
<feature type="region of interest" description="Disordered" evidence="1">
    <location>
        <begin position="84"/>
        <end position="168"/>
    </location>
</feature>
<proteinExistence type="predicted"/>
<sequence>VNFGGSKTCDLLVGQPVLIRDFRSKGKWTEGRIHKKLSPVSYLVILDNGIIWKRHINQLLGMQTQLDLNDNELNPRDIYLPSTVTSKNHLEAGSQQSMSPPALFSPRPGSSSEIAGTPPSSRSVTLSPPHRLTLSPAEVLPADRSQQTTPVIRRYPARQRKPVSKLNL</sequence>
<dbReference type="EMBL" id="GECU01011611">
    <property type="protein sequence ID" value="JAS96095.1"/>
    <property type="molecule type" value="Transcribed_RNA"/>
</dbReference>